<proteinExistence type="predicted"/>
<name>A0A2A9ETD6_9MICO</name>
<gene>
    <name evidence="2" type="ORF">ATJ88_0444</name>
</gene>
<accession>A0A2A9ETD6</accession>
<protein>
    <submittedName>
        <fullName evidence="2">Uncharacterized protein</fullName>
    </submittedName>
</protein>
<comment type="caution">
    <text evidence="2">The sequence shown here is derived from an EMBL/GenBank/DDBJ whole genome shotgun (WGS) entry which is preliminary data.</text>
</comment>
<keyword evidence="3" id="KW-1185">Reference proteome</keyword>
<feature type="region of interest" description="Disordered" evidence="1">
    <location>
        <begin position="1"/>
        <end position="81"/>
    </location>
</feature>
<feature type="compositionally biased region" description="Basic and acidic residues" evidence="1">
    <location>
        <begin position="41"/>
        <end position="63"/>
    </location>
</feature>
<dbReference type="EMBL" id="PDJJ01000001">
    <property type="protein sequence ID" value="PFG41801.1"/>
    <property type="molecule type" value="Genomic_DNA"/>
</dbReference>
<feature type="compositionally biased region" description="Basic and acidic residues" evidence="1">
    <location>
        <begin position="72"/>
        <end position="81"/>
    </location>
</feature>
<evidence type="ECO:0000313" key="3">
    <source>
        <dbReference type="Proteomes" id="UP000224130"/>
    </source>
</evidence>
<dbReference type="Proteomes" id="UP000224130">
    <property type="component" value="Unassembled WGS sequence"/>
</dbReference>
<reference evidence="2 3" key="1">
    <citation type="submission" date="2017-10" db="EMBL/GenBank/DDBJ databases">
        <title>Sequencing the genomes of 1000 actinobacteria strains.</title>
        <authorList>
            <person name="Klenk H.-P."/>
        </authorList>
    </citation>
    <scope>NUCLEOTIDE SEQUENCE [LARGE SCALE GENOMIC DNA]</scope>
    <source>
        <strain evidence="2 3">DSM 21863</strain>
    </source>
</reference>
<evidence type="ECO:0000313" key="2">
    <source>
        <dbReference type="EMBL" id="PFG41801.1"/>
    </source>
</evidence>
<dbReference type="RefSeq" id="WP_141538593.1">
    <property type="nucleotide sequence ID" value="NZ_PDJJ01000001.1"/>
</dbReference>
<organism evidence="2 3">
    <name type="scientific">Isoptericola jiangsuensis</name>
    <dbReference type="NCBI Taxonomy" id="548579"/>
    <lineage>
        <taxon>Bacteria</taxon>
        <taxon>Bacillati</taxon>
        <taxon>Actinomycetota</taxon>
        <taxon>Actinomycetes</taxon>
        <taxon>Micrococcales</taxon>
        <taxon>Promicromonosporaceae</taxon>
        <taxon>Isoptericola</taxon>
    </lineage>
</organism>
<sequence>MPHVPTTGGGAADDASGTPGVDAAEEERWSAVPPQAALGADVERLRAQLEEAEDRPAARDPRPARIGPRPGAEVRRPPDPG</sequence>
<evidence type="ECO:0000256" key="1">
    <source>
        <dbReference type="SAM" id="MobiDB-lite"/>
    </source>
</evidence>
<dbReference type="AlphaFoldDB" id="A0A2A9ETD6"/>